<accession>A0AC34G792</accession>
<evidence type="ECO:0000313" key="1">
    <source>
        <dbReference type="Proteomes" id="UP000887579"/>
    </source>
</evidence>
<reference evidence="2" key="1">
    <citation type="submission" date="2022-11" db="UniProtKB">
        <authorList>
            <consortium name="WormBaseParasite"/>
        </authorList>
    </citation>
    <scope>IDENTIFICATION</scope>
</reference>
<protein>
    <submittedName>
        <fullName evidence="2">SWIM-type domain-containing protein</fullName>
    </submittedName>
</protein>
<organism evidence="1 2">
    <name type="scientific">Panagrolaimus sp. ES5</name>
    <dbReference type="NCBI Taxonomy" id="591445"/>
    <lineage>
        <taxon>Eukaryota</taxon>
        <taxon>Metazoa</taxon>
        <taxon>Ecdysozoa</taxon>
        <taxon>Nematoda</taxon>
        <taxon>Chromadorea</taxon>
        <taxon>Rhabditida</taxon>
        <taxon>Tylenchina</taxon>
        <taxon>Panagrolaimomorpha</taxon>
        <taxon>Panagrolaimoidea</taxon>
        <taxon>Panagrolaimidae</taxon>
        <taxon>Panagrolaimus</taxon>
    </lineage>
</organism>
<dbReference type="Proteomes" id="UP000887579">
    <property type="component" value="Unplaced"/>
</dbReference>
<name>A0AC34G792_9BILA</name>
<sequence>MEPAQLRDLSKFVGTEGWKRLSVEKRKQLLKSIGLDHTDSIVGFHIVPVSFPVELAPNLSHEQRTLLFQKSKTLEVFDSASKGTFIVNDKTPSKVFIDDKNVSCDCKFEERRAKVCVHLLAVNNKYPDFKIFEKILFKFDQQTMSQRHTAAITTTSGTKPGSRRKAPPSTRNIKRAKIQEIIDLEPVAHDTDPVGQPTAPSASQYSRQRQTETRPVAVAVRNQNMFHQPTATALG</sequence>
<dbReference type="WBParaSite" id="ES5_v2.g25420.t1">
    <property type="protein sequence ID" value="ES5_v2.g25420.t1"/>
    <property type="gene ID" value="ES5_v2.g25420"/>
</dbReference>
<evidence type="ECO:0000313" key="2">
    <source>
        <dbReference type="WBParaSite" id="ES5_v2.g25420.t1"/>
    </source>
</evidence>
<proteinExistence type="predicted"/>